<proteinExistence type="inferred from homology"/>
<evidence type="ECO:0000256" key="1">
    <source>
        <dbReference type="ARBA" id="ARBA00009275"/>
    </source>
</evidence>
<organism evidence="2 3">
    <name type="scientific">Mytilus galloprovincialis</name>
    <name type="common">Mediterranean mussel</name>
    <dbReference type="NCBI Taxonomy" id="29158"/>
    <lineage>
        <taxon>Eukaryota</taxon>
        <taxon>Metazoa</taxon>
        <taxon>Spiralia</taxon>
        <taxon>Lophotrochozoa</taxon>
        <taxon>Mollusca</taxon>
        <taxon>Bivalvia</taxon>
        <taxon>Autobranchia</taxon>
        <taxon>Pteriomorphia</taxon>
        <taxon>Mytilida</taxon>
        <taxon>Mytiloidea</taxon>
        <taxon>Mytilidae</taxon>
        <taxon>Mytilinae</taxon>
        <taxon>Mytilus</taxon>
    </lineage>
</organism>
<name>A0A8B6DL48_MYTGA</name>
<dbReference type="PANTHER" id="PTHR46363">
    <property type="entry name" value="DEOXYRIBONUCLEASE TATDN2-RELATED"/>
    <property type="match status" value="1"/>
</dbReference>
<dbReference type="AlphaFoldDB" id="A0A8B6DL48"/>
<dbReference type="OrthoDB" id="6156574at2759"/>
<dbReference type="InterPro" id="IPR032466">
    <property type="entry name" value="Metal_Hydrolase"/>
</dbReference>
<dbReference type="InterPro" id="IPR001130">
    <property type="entry name" value="TatD-like"/>
</dbReference>
<dbReference type="SUPFAM" id="SSF51556">
    <property type="entry name" value="Metallo-dependent hydrolases"/>
    <property type="match status" value="1"/>
</dbReference>
<dbReference type="PANTHER" id="PTHR46363:SF1">
    <property type="entry name" value="DEOXYRIBONUCLEASE TATDN2-RELATED"/>
    <property type="match status" value="1"/>
</dbReference>
<evidence type="ECO:0000313" key="2">
    <source>
        <dbReference type="EMBL" id="VDI20856.1"/>
    </source>
</evidence>
<comment type="similarity">
    <text evidence="1">Belongs to the metallo-dependent hydrolases superfamily. TatD-type hydrolase family.</text>
</comment>
<dbReference type="Proteomes" id="UP000596742">
    <property type="component" value="Unassembled WGS sequence"/>
</dbReference>
<evidence type="ECO:0000313" key="3">
    <source>
        <dbReference type="Proteomes" id="UP000596742"/>
    </source>
</evidence>
<protein>
    <submittedName>
        <fullName evidence="2">Uncharacterized protein</fullName>
    </submittedName>
</protein>
<dbReference type="Pfam" id="PF01026">
    <property type="entry name" value="TatD_DNase"/>
    <property type="match status" value="1"/>
</dbReference>
<dbReference type="GO" id="GO:0016788">
    <property type="term" value="F:hydrolase activity, acting on ester bonds"/>
    <property type="evidence" value="ECO:0007669"/>
    <property type="project" value="InterPro"/>
</dbReference>
<gene>
    <name evidence="2" type="ORF">MGAL_10B081242</name>
</gene>
<dbReference type="Gene3D" id="3.20.20.140">
    <property type="entry name" value="Metal-dependent hydrolases"/>
    <property type="match status" value="1"/>
</dbReference>
<comment type="caution">
    <text evidence="2">The sequence shown here is derived from an EMBL/GenBank/DDBJ whole genome shotgun (WGS) entry which is preliminary data.</text>
</comment>
<dbReference type="EMBL" id="UYJE01003622">
    <property type="protein sequence ID" value="VDI20856.1"/>
    <property type="molecule type" value="Genomic_DNA"/>
</dbReference>
<reference evidence="2" key="1">
    <citation type="submission" date="2018-11" db="EMBL/GenBank/DDBJ databases">
        <authorList>
            <person name="Alioto T."/>
            <person name="Alioto T."/>
        </authorList>
    </citation>
    <scope>NUCLEOTIDE SEQUENCE</scope>
</reference>
<keyword evidence="3" id="KW-1185">Reference proteome</keyword>
<accession>A0A8B6DL48</accession>
<sequence>MSVEQYLEEKLIPQPDIAVEVVGEVIVYCDPDTYPQVLPDTSKWKIAIGLHPKAAPYFNNDQFIAMQEALTDMRVSALGEIGLDRTVNPIHWMSQEKILDKLLGLARPNKPVILHLRGQATETMSDAVYTTRALEIVQNNCEPGAKIHLHCFHGKEKTSGYLASRFSEHLFQLFSLKGQKFP</sequence>